<keyword evidence="10" id="KW-1015">Disulfide bond</keyword>
<comment type="similarity">
    <text evidence="13">Belongs to the polysaccharide monooxygenase AA9 family.</text>
</comment>
<evidence type="ECO:0000256" key="15">
    <source>
        <dbReference type="ARBA" id="ARBA00047174"/>
    </source>
</evidence>
<feature type="compositionally biased region" description="Pro residues" evidence="16">
    <location>
        <begin position="63"/>
        <end position="74"/>
    </location>
</feature>
<proteinExistence type="inferred from homology"/>
<dbReference type="AlphaFoldDB" id="Q2KGZ5"/>
<dbReference type="InterPro" id="IPR005103">
    <property type="entry name" value="AA9_LPMO"/>
</dbReference>
<evidence type="ECO:0000256" key="17">
    <source>
        <dbReference type="SAM" id="SignalP"/>
    </source>
</evidence>
<evidence type="ECO:0000256" key="10">
    <source>
        <dbReference type="ARBA" id="ARBA00023157"/>
    </source>
</evidence>
<comment type="catalytic activity">
    <reaction evidence="14">
        <text>[(1-&gt;4)-beta-D-glucosyl]n+m + reduced acceptor + O2 = 4-dehydro-beta-D-glucosyl-[(1-&gt;4)-beta-D-glucosyl]n-1 + [(1-&gt;4)-beta-D-glucosyl]m + acceptor + H2O.</text>
        <dbReference type="EC" id="1.14.99.56"/>
    </reaction>
</comment>
<dbReference type="CDD" id="cd21175">
    <property type="entry name" value="LPMO_AA9"/>
    <property type="match status" value="1"/>
</dbReference>
<dbReference type="InterPro" id="IPR049892">
    <property type="entry name" value="AA9"/>
</dbReference>
<evidence type="ECO:0000313" key="19">
    <source>
        <dbReference type="EMBL" id="EAQ70783.1"/>
    </source>
</evidence>
<evidence type="ECO:0000259" key="18">
    <source>
        <dbReference type="Pfam" id="PF03443"/>
    </source>
</evidence>
<reference evidence="19" key="1">
    <citation type="submission" date="2005-01" db="EMBL/GenBank/DDBJ databases">
        <title>The sequence of Magnaporthe grisea chromosome 7.</title>
        <authorList>
            <person name="Thon M.R."/>
            <person name="Pan H."/>
            <person name="Diener A."/>
            <person name="Papalas J."/>
            <person name="Taro A."/>
            <person name="Mitchell T."/>
            <person name="Dean R.A."/>
        </authorList>
    </citation>
    <scope>NUCLEOTIDE SEQUENCE</scope>
    <source>
        <strain evidence="19">70-15</strain>
    </source>
</reference>
<evidence type="ECO:0000256" key="3">
    <source>
        <dbReference type="ARBA" id="ARBA00022525"/>
    </source>
</evidence>
<evidence type="ECO:0000256" key="8">
    <source>
        <dbReference type="ARBA" id="ARBA00023008"/>
    </source>
</evidence>
<evidence type="ECO:0000256" key="16">
    <source>
        <dbReference type="SAM" id="MobiDB-lite"/>
    </source>
</evidence>
<gene>
    <name evidence="19" type="ORF">MGCH7_ch7g190</name>
</gene>
<dbReference type="GO" id="GO:0005576">
    <property type="term" value="C:extracellular region"/>
    <property type="evidence" value="ECO:0007669"/>
    <property type="project" value="UniProtKB-SubCell"/>
</dbReference>
<evidence type="ECO:0000256" key="11">
    <source>
        <dbReference type="ARBA" id="ARBA00023277"/>
    </source>
</evidence>
<evidence type="ECO:0000256" key="5">
    <source>
        <dbReference type="ARBA" id="ARBA00022729"/>
    </source>
</evidence>
<dbReference type="PANTHER" id="PTHR33353:SF19">
    <property type="entry name" value="GLYCOSYLHYDROLASE FAMILY 61-8 PROTEIN"/>
    <property type="match status" value="1"/>
</dbReference>
<keyword evidence="8" id="KW-0186">Copper</keyword>
<sequence length="234" mass="25065">MWSSVLTLAAAALPFVNAHGAVTSYQIGGVTYPGYEGFSPASSPKTIQWQWPCDATEAVVPTSWPPSRPGPISPPSGSSEHMLKGTYLPTTPPVMVWAFKCSGAHSQCTGDGKGWFKIDQMGMWGSNPNSENWGTATVLKTGKWSSKIPSNLKAGNYLIRHELLALHQANTPQFYPECANIEVTGSGTDLPPDSYMYSIPTYAPMSDPGVRVDIYQGGLTSYSPPGGAVWSGFK</sequence>
<dbReference type="EMBL" id="CM000230">
    <property type="protein sequence ID" value="EAQ70783.1"/>
    <property type="molecule type" value="Genomic_DNA"/>
</dbReference>
<evidence type="ECO:0000256" key="7">
    <source>
        <dbReference type="ARBA" id="ARBA00023002"/>
    </source>
</evidence>
<feature type="chain" id="PRO_5004211241" description="lytic cellulose monooxygenase (C4-dehydrogenating)" evidence="17">
    <location>
        <begin position="19"/>
        <end position="234"/>
    </location>
</feature>
<evidence type="ECO:0000256" key="14">
    <source>
        <dbReference type="ARBA" id="ARBA00045077"/>
    </source>
</evidence>
<evidence type="ECO:0000256" key="9">
    <source>
        <dbReference type="ARBA" id="ARBA00023033"/>
    </source>
</evidence>
<dbReference type="EC" id="1.14.99.56" evidence="15"/>
<comment type="subcellular location">
    <subcellularLocation>
        <location evidence="2">Secreted</location>
    </subcellularLocation>
</comment>
<dbReference type="GO" id="GO:0046872">
    <property type="term" value="F:metal ion binding"/>
    <property type="evidence" value="ECO:0007669"/>
    <property type="project" value="UniProtKB-KW"/>
</dbReference>
<evidence type="ECO:0000256" key="12">
    <source>
        <dbReference type="ARBA" id="ARBA00023326"/>
    </source>
</evidence>
<keyword evidence="9" id="KW-0503">Monooxygenase</keyword>
<protein>
    <recommendedName>
        <fullName evidence="15">lytic cellulose monooxygenase (C4-dehydrogenating)</fullName>
        <ecNumber evidence="15">1.14.99.56</ecNumber>
    </recommendedName>
</protein>
<dbReference type="GO" id="GO:0030245">
    <property type="term" value="P:cellulose catabolic process"/>
    <property type="evidence" value="ECO:0007669"/>
    <property type="project" value="UniProtKB-KW"/>
</dbReference>
<accession>Q2KGZ5</accession>
<keyword evidence="5 17" id="KW-0732">Signal</keyword>
<feature type="region of interest" description="Disordered" evidence="16">
    <location>
        <begin position="62"/>
        <end position="82"/>
    </location>
</feature>
<dbReference type="Gene3D" id="2.70.50.70">
    <property type="match status" value="1"/>
</dbReference>
<evidence type="ECO:0000256" key="2">
    <source>
        <dbReference type="ARBA" id="ARBA00004613"/>
    </source>
</evidence>
<keyword evidence="3" id="KW-0964">Secreted</keyword>
<feature type="signal peptide" evidence="17">
    <location>
        <begin position="1"/>
        <end position="18"/>
    </location>
</feature>
<keyword evidence="11" id="KW-0119">Carbohydrate metabolism</keyword>
<feature type="domain" description="Auxiliary Activity family 9 catalytic" evidence="18">
    <location>
        <begin position="93"/>
        <end position="217"/>
    </location>
</feature>
<evidence type="ECO:0000256" key="1">
    <source>
        <dbReference type="ARBA" id="ARBA00001973"/>
    </source>
</evidence>
<dbReference type="GO" id="GO:0004497">
    <property type="term" value="F:monooxygenase activity"/>
    <property type="evidence" value="ECO:0007669"/>
    <property type="project" value="UniProtKB-KW"/>
</dbReference>
<comment type="cofactor">
    <cofactor evidence="1">
        <name>Cu(2+)</name>
        <dbReference type="ChEBI" id="CHEBI:29036"/>
    </cofactor>
</comment>
<keyword evidence="7" id="KW-0560">Oxidoreductase</keyword>
<dbReference type="Pfam" id="PF03443">
    <property type="entry name" value="AA9"/>
    <property type="match status" value="1"/>
</dbReference>
<keyword evidence="4" id="KW-0479">Metal-binding</keyword>
<organism evidence="19">
    <name type="scientific">Pyricularia oryzae (strain 70-15 / ATCC MYA-4617 / FGSC 8958)</name>
    <name type="common">Rice blast fungus</name>
    <name type="synonym">Magnaporthe oryzae</name>
    <dbReference type="NCBI Taxonomy" id="242507"/>
    <lineage>
        <taxon>Eukaryota</taxon>
        <taxon>Fungi</taxon>
        <taxon>Dikarya</taxon>
        <taxon>Ascomycota</taxon>
        <taxon>Pezizomycotina</taxon>
        <taxon>Sordariomycetes</taxon>
        <taxon>Sordariomycetidae</taxon>
        <taxon>Magnaporthales</taxon>
        <taxon>Pyriculariaceae</taxon>
        <taxon>Pyricularia</taxon>
    </lineage>
</organism>
<name>Q2KGZ5_PYRO7</name>
<evidence type="ECO:0000256" key="6">
    <source>
        <dbReference type="ARBA" id="ARBA00023001"/>
    </source>
</evidence>
<dbReference type="PANTHER" id="PTHR33353">
    <property type="entry name" value="PUTATIVE (AFU_ORTHOLOGUE AFUA_1G12560)-RELATED"/>
    <property type="match status" value="1"/>
</dbReference>
<keyword evidence="12" id="KW-0624">Polysaccharide degradation</keyword>
<evidence type="ECO:0000256" key="13">
    <source>
        <dbReference type="ARBA" id="ARBA00044502"/>
    </source>
</evidence>
<keyword evidence="6" id="KW-0136">Cellulose degradation</keyword>
<evidence type="ECO:0000256" key="4">
    <source>
        <dbReference type="ARBA" id="ARBA00022723"/>
    </source>
</evidence>